<evidence type="ECO:0000256" key="8">
    <source>
        <dbReference type="ARBA" id="ARBA00023146"/>
    </source>
</evidence>
<evidence type="ECO:0000313" key="14">
    <source>
        <dbReference type="Proteomes" id="UP000034789"/>
    </source>
</evidence>
<dbReference type="GO" id="GO:0000049">
    <property type="term" value="F:tRNA binding"/>
    <property type="evidence" value="ECO:0007669"/>
    <property type="project" value="InterPro"/>
</dbReference>
<evidence type="ECO:0000256" key="5">
    <source>
        <dbReference type="ARBA" id="ARBA00022840"/>
    </source>
</evidence>
<dbReference type="InterPro" id="IPR036690">
    <property type="entry name" value="Fdx_antiC-bd_sf"/>
</dbReference>
<dbReference type="GO" id="GO:0004826">
    <property type="term" value="F:phenylalanine-tRNA ligase activity"/>
    <property type="evidence" value="ECO:0007669"/>
    <property type="project" value="UniProtKB-EC"/>
</dbReference>
<keyword evidence="3" id="KW-0436">Ligase</keyword>
<evidence type="ECO:0000256" key="10">
    <source>
        <dbReference type="ARBA" id="ARBA00049255"/>
    </source>
</evidence>
<organism evidence="13 14">
    <name type="scientific">Candidatus Kaiserbacteria bacterium GW2011_GWA2_58_9</name>
    <dbReference type="NCBI Taxonomy" id="1618672"/>
    <lineage>
        <taxon>Bacteria</taxon>
        <taxon>Candidatus Kaiseribacteriota</taxon>
    </lineage>
</organism>
<feature type="domain" description="FDX-ACB" evidence="12">
    <location>
        <begin position="285"/>
        <end position="380"/>
    </location>
</feature>
<dbReference type="AlphaFoldDB" id="A0A0G1YXS4"/>
<evidence type="ECO:0000256" key="3">
    <source>
        <dbReference type="ARBA" id="ARBA00022598"/>
    </source>
</evidence>
<dbReference type="InterPro" id="IPR045864">
    <property type="entry name" value="aa-tRNA-synth_II/BPL/LPL"/>
</dbReference>
<evidence type="ECO:0000313" key="13">
    <source>
        <dbReference type="EMBL" id="KKW47975.1"/>
    </source>
</evidence>
<dbReference type="InterPro" id="IPR006195">
    <property type="entry name" value="aa-tRNA-synth_II"/>
</dbReference>
<name>A0A0G1YXS4_9BACT</name>
<reference evidence="13 14" key="1">
    <citation type="journal article" date="2015" name="Nature">
        <title>rRNA introns, odd ribosomes, and small enigmatic genomes across a large radiation of phyla.</title>
        <authorList>
            <person name="Brown C.T."/>
            <person name="Hug L.A."/>
            <person name="Thomas B.C."/>
            <person name="Sharon I."/>
            <person name="Castelle C.J."/>
            <person name="Singh A."/>
            <person name="Wilkins M.J."/>
            <person name="Williams K.H."/>
            <person name="Banfield J.F."/>
        </authorList>
    </citation>
    <scope>NUCLEOTIDE SEQUENCE [LARGE SCALE GENOMIC DNA]</scope>
</reference>
<feature type="domain" description="Aminoacyl-transfer RNA synthetases class-II family profile" evidence="11">
    <location>
        <begin position="46"/>
        <end position="269"/>
    </location>
</feature>
<keyword evidence="5" id="KW-0067">ATP-binding</keyword>
<comment type="caution">
    <text evidence="13">The sequence shown here is derived from an EMBL/GenBank/DDBJ whole genome shotgun (WGS) entry which is preliminary data.</text>
</comment>
<protein>
    <recommendedName>
        <fullName evidence="2">phenylalanine--tRNA ligase</fullName>
        <ecNumber evidence="2">6.1.1.20</ecNumber>
    </recommendedName>
    <alternativeName>
        <fullName evidence="9">Phenylalanyl-tRNA synthetase</fullName>
    </alternativeName>
</protein>
<keyword evidence="8 13" id="KW-0030">Aminoacyl-tRNA synthetase</keyword>
<dbReference type="InterPro" id="IPR002319">
    <property type="entry name" value="Phenylalanyl-tRNA_Synthase"/>
</dbReference>
<evidence type="ECO:0000259" key="11">
    <source>
        <dbReference type="PROSITE" id="PS50862"/>
    </source>
</evidence>
<accession>A0A0G1YXS4</accession>
<evidence type="ECO:0000256" key="6">
    <source>
        <dbReference type="ARBA" id="ARBA00022917"/>
    </source>
</evidence>
<dbReference type="GO" id="GO:0006432">
    <property type="term" value="P:phenylalanyl-tRNA aminoacylation"/>
    <property type="evidence" value="ECO:0007669"/>
    <property type="project" value="TreeGrafter"/>
</dbReference>
<dbReference type="Gene3D" id="3.30.70.380">
    <property type="entry name" value="Ferrodoxin-fold anticodon-binding domain"/>
    <property type="match status" value="1"/>
</dbReference>
<dbReference type="SMART" id="SM00896">
    <property type="entry name" value="FDX-ACB"/>
    <property type="match status" value="1"/>
</dbReference>
<comment type="catalytic activity">
    <reaction evidence="10">
        <text>tRNA(Phe) + L-phenylalanine + ATP = L-phenylalanyl-tRNA(Phe) + AMP + diphosphate + H(+)</text>
        <dbReference type="Rhea" id="RHEA:19413"/>
        <dbReference type="Rhea" id="RHEA-COMP:9668"/>
        <dbReference type="Rhea" id="RHEA-COMP:9699"/>
        <dbReference type="ChEBI" id="CHEBI:15378"/>
        <dbReference type="ChEBI" id="CHEBI:30616"/>
        <dbReference type="ChEBI" id="CHEBI:33019"/>
        <dbReference type="ChEBI" id="CHEBI:58095"/>
        <dbReference type="ChEBI" id="CHEBI:78442"/>
        <dbReference type="ChEBI" id="CHEBI:78531"/>
        <dbReference type="ChEBI" id="CHEBI:456215"/>
        <dbReference type="EC" id="6.1.1.20"/>
    </reaction>
</comment>
<evidence type="ECO:0000256" key="7">
    <source>
        <dbReference type="ARBA" id="ARBA00022946"/>
    </source>
</evidence>
<dbReference type="Pfam" id="PF03147">
    <property type="entry name" value="FDX-ACB"/>
    <property type="match status" value="1"/>
</dbReference>
<dbReference type="PANTHER" id="PTHR11538:SF41">
    <property type="entry name" value="PHENYLALANINE--TRNA LIGASE, MITOCHONDRIAL"/>
    <property type="match status" value="1"/>
</dbReference>
<dbReference type="Gene3D" id="3.30.930.10">
    <property type="entry name" value="Bira Bifunctional Protein, Domain 2"/>
    <property type="match status" value="1"/>
</dbReference>
<keyword evidence="7" id="KW-0809">Transit peptide</keyword>
<proteinExistence type="inferred from homology"/>
<dbReference type="GO" id="GO:0005524">
    <property type="term" value="F:ATP binding"/>
    <property type="evidence" value="ECO:0007669"/>
    <property type="project" value="UniProtKB-KW"/>
</dbReference>
<comment type="similarity">
    <text evidence="1">Belongs to the class-II aminoacyl-tRNA synthetase family.</text>
</comment>
<evidence type="ECO:0000259" key="12">
    <source>
        <dbReference type="PROSITE" id="PS51447"/>
    </source>
</evidence>
<dbReference type="SUPFAM" id="SSF55681">
    <property type="entry name" value="Class II aaRS and biotin synthetases"/>
    <property type="match status" value="1"/>
</dbReference>
<gene>
    <name evidence="13" type="ORF">UY98_C0001G0022</name>
</gene>
<keyword evidence="4" id="KW-0547">Nucleotide-binding</keyword>
<dbReference type="SUPFAM" id="SSF54991">
    <property type="entry name" value="Anticodon-binding domain of PheRS"/>
    <property type="match status" value="1"/>
</dbReference>
<dbReference type="Pfam" id="PF01409">
    <property type="entry name" value="tRNA-synt_2d"/>
    <property type="match status" value="1"/>
</dbReference>
<evidence type="ECO:0000256" key="1">
    <source>
        <dbReference type="ARBA" id="ARBA00008226"/>
    </source>
</evidence>
<dbReference type="Proteomes" id="UP000034789">
    <property type="component" value="Unassembled WGS sequence"/>
</dbReference>
<dbReference type="GO" id="GO:0005737">
    <property type="term" value="C:cytoplasm"/>
    <property type="evidence" value="ECO:0007669"/>
    <property type="project" value="TreeGrafter"/>
</dbReference>
<dbReference type="PROSITE" id="PS50862">
    <property type="entry name" value="AA_TRNA_LIGASE_II"/>
    <property type="match status" value="1"/>
</dbReference>
<evidence type="ECO:0000256" key="9">
    <source>
        <dbReference type="ARBA" id="ARBA00031194"/>
    </source>
</evidence>
<dbReference type="InterPro" id="IPR005121">
    <property type="entry name" value="Fdx_antiC-bd"/>
</dbReference>
<keyword evidence="6" id="KW-0648">Protein biosynthesis</keyword>
<dbReference type="PANTHER" id="PTHR11538">
    <property type="entry name" value="PHENYLALANYL-TRNA SYNTHETASE"/>
    <property type="match status" value="1"/>
</dbReference>
<evidence type="ECO:0000256" key="4">
    <source>
        <dbReference type="ARBA" id="ARBA00022741"/>
    </source>
</evidence>
<evidence type="ECO:0000256" key="2">
    <source>
        <dbReference type="ARBA" id="ARBA00012814"/>
    </source>
</evidence>
<dbReference type="EMBL" id="LCSD01000001">
    <property type="protein sequence ID" value="KKW47975.1"/>
    <property type="molecule type" value="Genomic_DNA"/>
</dbReference>
<dbReference type="PROSITE" id="PS51447">
    <property type="entry name" value="FDX_ACB"/>
    <property type="match status" value="1"/>
</dbReference>
<dbReference type="EC" id="6.1.1.20" evidence="2"/>
<sequence length="380" mass="43907">MSEYVISGDEEKKILHALERRSDAETARIKRYLGMPDLSRTEGSPIKELVGRITSIRDFKTFDVIRTPEIVPTDVAFDLFDFAENHTARSTSDTYYTDDAHILRPHTTVMWYYYLGLDDVKERLARGEDIGVFSYGKVYRKDEIDKTHMNVFHQIDALYLCPKEKKTIRLEDLQDVEATIVKSVFGETIEYRFHEETFPYTHPSTEIEMKKGNDWVEILGSGVVKSSVLEKLGVDAGVYNGWAFGFGLERFAIMSMELPDIRLLWSEDPRVVKQLRLGQTYREVSKYPGIIRDISFVVKSDFVPNNYFDLIRETVGDDIVEEVKLSDTYEDAEKFGASKVSYTYRIVYRSREKTLTNAEVDELHKKLERATVEQCGAALR</sequence>